<dbReference type="InterPro" id="IPR036259">
    <property type="entry name" value="MFS_trans_sf"/>
</dbReference>
<keyword evidence="10" id="KW-1185">Reference proteome</keyword>
<feature type="transmembrane region" description="Helical" evidence="7">
    <location>
        <begin position="197"/>
        <end position="218"/>
    </location>
</feature>
<proteinExistence type="predicted"/>
<sequence length="437" mass="46423">MTSETIALQTPAATPHLRVGEIRKIVFAAYLGNALEWYDFFLFGTVAAIVFAPLFFPGDVPAISLIGAFLSFGAGFLARPLGAVVFGHIGDRYGRRVSLVATVMMMGLATTAIGLLPTYATAGIAAPIMLTLLRAMQGIAAGGEWGGATLMAIEYAPPRERGFYASVVQLGSPTGTLLSSGSVALVASLPGNAFLEWAWRLPFLVSIVLVAVALWLRWHVEETPAFKQLAQQDKTKKLPVLELFKKAPGRLLIGIAAYLQCNAGFFIMTAFMISYVTKTLGLPSTVILKALSIGAVAQMVVLLLSGRLADRIGAINTVVLGYVVTLVLVFPIFWLVDTRNPQWITLGMVCALGLATIPYAPIGNLLSRLFPAHLQYSGLGLSANLSAVIAGFMPALATQTLVFSDNQSWGPAGLLALIVSISLIGALLAGYVTRPQR</sequence>
<keyword evidence="2" id="KW-0813">Transport</keyword>
<gene>
    <name evidence="9" type="ORF">CQZ99_05375</name>
</gene>
<dbReference type="Pfam" id="PF07690">
    <property type="entry name" value="MFS_1"/>
    <property type="match status" value="1"/>
</dbReference>
<dbReference type="PANTHER" id="PTHR43045:SF1">
    <property type="entry name" value="SHIKIMATE TRANSPORTER"/>
    <property type="match status" value="1"/>
</dbReference>
<reference evidence="9 10" key="1">
    <citation type="submission" date="2017-09" db="EMBL/GenBank/DDBJ databases">
        <title>Genomic, metabolic, and phenotypic characteristics of bacterial isolates from the natural microbiome of the model nematode Caenorhabditis elegans.</title>
        <authorList>
            <person name="Zimmermann J."/>
            <person name="Obeng N."/>
            <person name="Yang W."/>
            <person name="Obeng O."/>
            <person name="Kissoyan K."/>
            <person name="Pees B."/>
            <person name="Dirksen P."/>
            <person name="Hoppner M."/>
            <person name="Franke A."/>
            <person name="Rosenstiel P."/>
            <person name="Leippe M."/>
            <person name="Dierking K."/>
            <person name="Kaleta C."/>
            <person name="Schulenburg H."/>
        </authorList>
    </citation>
    <scope>NUCLEOTIDE SEQUENCE [LARGE SCALE GENOMIC DNA]</scope>
    <source>
        <strain evidence="9 10">MYb117</strain>
    </source>
</reference>
<evidence type="ECO:0000256" key="3">
    <source>
        <dbReference type="ARBA" id="ARBA00022475"/>
    </source>
</evidence>
<accession>A0A2S9EXL2</accession>
<organism evidence="9 10">
    <name type="scientific">Pseudomonas poae</name>
    <dbReference type="NCBI Taxonomy" id="200451"/>
    <lineage>
        <taxon>Bacteria</taxon>
        <taxon>Pseudomonadati</taxon>
        <taxon>Pseudomonadota</taxon>
        <taxon>Gammaproteobacteria</taxon>
        <taxon>Pseudomonadales</taxon>
        <taxon>Pseudomonadaceae</taxon>
        <taxon>Pseudomonas</taxon>
    </lineage>
</organism>
<evidence type="ECO:0000259" key="8">
    <source>
        <dbReference type="PROSITE" id="PS50850"/>
    </source>
</evidence>
<dbReference type="GO" id="GO:0005886">
    <property type="term" value="C:plasma membrane"/>
    <property type="evidence" value="ECO:0007669"/>
    <property type="project" value="UniProtKB-SubCell"/>
</dbReference>
<dbReference type="CDD" id="cd17369">
    <property type="entry name" value="MFS_ShiA_like"/>
    <property type="match status" value="1"/>
</dbReference>
<keyword evidence="5 7" id="KW-1133">Transmembrane helix</keyword>
<dbReference type="GO" id="GO:0022857">
    <property type="term" value="F:transmembrane transporter activity"/>
    <property type="evidence" value="ECO:0007669"/>
    <property type="project" value="InterPro"/>
</dbReference>
<dbReference type="PANTHER" id="PTHR43045">
    <property type="entry name" value="SHIKIMATE TRANSPORTER"/>
    <property type="match status" value="1"/>
</dbReference>
<dbReference type="PROSITE" id="PS50850">
    <property type="entry name" value="MFS"/>
    <property type="match status" value="1"/>
</dbReference>
<dbReference type="SUPFAM" id="SSF103473">
    <property type="entry name" value="MFS general substrate transporter"/>
    <property type="match status" value="1"/>
</dbReference>
<evidence type="ECO:0000256" key="6">
    <source>
        <dbReference type="ARBA" id="ARBA00023136"/>
    </source>
</evidence>
<feature type="transmembrane region" description="Helical" evidence="7">
    <location>
        <begin position="62"/>
        <end position="85"/>
    </location>
</feature>
<protein>
    <submittedName>
        <fullName evidence="9">MFS transporter</fullName>
    </submittedName>
</protein>
<dbReference type="Proteomes" id="UP000238045">
    <property type="component" value="Unassembled WGS sequence"/>
</dbReference>
<evidence type="ECO:0000256" key="1">
    <source>
        <dbReference type="ARBA" id="ARBA00004651"/>
    </source>
</evidence>
<dbReference type="AlphaFoldDB" id="A0A2S9EXL2"/>
<feature type="transmembrane region" description="Helical" evidence="7">
    <location>
        <begin position="317"/>
        <end position="336"/>
    </location>
</feature>
<dbReference type="RefSeq" id="WP_105695728.1">
    <property type="nucleotide sequence ID" value="NZ_CP159260.1"/>
</dbReference>
<feature type="transmembrane region" description="Helical" evidence="7">
    <location>
        <begin position="409"/>
        <end position="432"/>
    </location>
</feature>
<feature type="transmembrane region" description="Helical" evidence="7">
    <location>
        <begin position="37"/>
        <end position="56"/>
    </location>
</feature>
<dbReference type="FunFam" id="1.20.1250.20:FF:000001">
    <property type="entry name" value="Dicarboxylate MFS transporter"/>
    <property type="match status" value="1"/>
</dbReference>
<feature type="transmembrane region" description="Helical" evidence="7">
    <location>
        <begin position="286"/>
        <end position="305"/>
    </location>
</feature>
<dbReference type="EMBL" id="PCQL01000004">
    <property type="protein sequence ID" value="PRC21450.1"/>
    <property type="molecule type" value="Genomic_DNA"/>
</dbReference>
<evidence type="ECO:0000256" key="4">
    <source>
        <dbReference type="ARBA" id="ARBA00022692"/>
    </source>
</evidence>
<keyword evidence="3" id="KW-1003">Cell membrane</keyword>
<feature type="transmembrane region" description="Helical" evidence="7">
    <location>
        <begin position="342"/>
        <end position="362"/>
    </location>
</feature>
<feature type="transmembrane region" description="Helical" evidence="7">
    <location>
        <begin position="374"/>
        <end position="397"/>
    </location>
</feature>
<name>A0A2S9EXL2_9PSED</name>
<comment type="subcellular location">
    <subcellularLocation>
        <location evidence="1">Cell membrane</location>
        <topology evidence="1">Multi-pass membrane protein</topology>
    </subcellularLocation>
</comment>
<evidence type="ECO:0000256" key="2">
    <source>
        <dbReference type="ARBA" id="ARBA00022448"/>
    </source>
</evidence>
<evidence type="ECO:0000256" key="7">
    <source>
        <dbReference type="SAM" id="Phobius"/>
    </source>
</evidence>
<feature type="transmembrane region" description="Helical" evidence="7">
    <location>
        <begin position="251"/>
        <end position="274"/>
    </location>
</feature>
<feature type="domain" description="Major facilitator superfamily (MFS) profile" evidence="8">
    <location>
        <begin position="25"/>
        <end position="437"/>
    </location>
</feature>
<evidence type="ECO:0000313" key="10">
    <source>
        <dbReference type="Proteomes" id="UP000238045"/>
    </source>
</evidence>
<keyword evidence="4 7" id="KW-0812">Transmembrane</keyword>
<comment type="caution">
    <text evidence="9">The sequence shown here is derived from an EMBL/GenBank/DDBJ whole genome shotgun (WGS) entry which is preliminary data.</text>
</comment>
<keyword evidence="6 7" id="KW-0472">Membrane</keyword>
<feature type="transmembrane region" description="Helical" evidence="7">
    <location>
        <begin position="97"/>
        <end position="116"/>
    </location>
</feature>
<evidence type="ECO:0000313" key="9">
    <source>
        <dbReference type="EMBL" id="PRC21450.1"/>
    </source>
</evidence>
<dbReference type="Gene3D" id="1.20.1250.20">
    <property type="entry name" value="MFS general substrate transporter like domains"/>
    <property type="match status" value="2"/>
</dbReference>
<evidence type="ECO:0000256" key="5">
    <source>
        <dbReference type="ARBA" id="ARBA00022989"/>
    </source>
</evidence>
<dbReference type="InterPro" id="IPR011701">
    <property type="entry name" value="MFS"/>
</dbReference>
<dbReference type="InterPro" id="IPR020846">
    <property type="entry name" value="MFS_dom"/>
</dbReference>